<evidence type="ECO:0000256" key="1">
    <source>
        <dbReference type="SAM" id="MobiDB-lite"/>
    </source>
</evidence>
<feature type="compositionally biased region" description="Basic and acidic residues" evidence="1">
    <location>
        <begin position="204"/>
        <end position="215"/>
    </location>
</feature>
<dbReference type="EMBL" id="KQ235254">
    <property type="protein sequence ID" value="KNA01545.1"/>
    <property type="molecule type" value="Genomic_DNA"/>
</dbReference>
<gene>
    <name evidence="2" type="ORF">PVNG_04991</name>
</gene>
<accession>A0A0J9U0J2</accession>
<dbReference type="AlphaFoldDB" id="A0A0J9U0J2"/>
<sequence>MPCRSYTGGYLNYKCYDKLKSTFDTSTLSDTADEAFKKTIEKLKQESRYINKYDNIYKELAKYLTRDHAFSHYDYPASCTYINFWLNNEIQNMFEYIYGSHFDLLIHYTKTFTTERYHKGYFRHSCEKYLNDQGNEFRMKKLLYRFYDLYKELKKEKNIKTQNIPCDNINIIVREYYDNINSIQEDNDFQKQLKELKKIIQSEKPHSDTCKDYNKLDNVLPDEISPPKAEPHETASDNLRSEGSSQKGQNTDLGQGTDIRGTDGKSSVLSTRNFPQEQKLQEQVSSLASEGSHEEQLKAVIPEKEELPATLSRAEQEYTTWSTRGQLNTEWPPRTRFSGEEIASPDPNIYPLEGTQNIEGNRRGMFGKIGESVINVLGDVDPVPVVGVSGGMGALFLLFRVHEILNLHPYIYNIFI</sequence>
<feature type="compositionally biased region" description="Polar residues" evidence="1">
    <location>
        <begin position="236"/>
        <end position="254"/>
    </location>
</feature>
<dbReference type="Proteomes" id="UP000053239">
    <property type="component" value="Unassembled WGS sequence"/>
</dbReference>
<dbReference type="InterPro" id="IPR008780">
    <property type="entry name" value="Plasmodium_Vir"/>
</dbReference>
<feature type="region of interest" description="Disordered" evidence="1">
    <location>
        <begin position="204"/>
        <end position="309"/>
    </location>
</feature>
<evidence type="ECO:0000313" key="2">
    <source>
        <dbReference type="EMBL" id="KNA01545.1"/>
    </source>
</evidence>
<organism evidence="2 3">
    <name type="scientific">Plasmodium vivax North Korean</name>
    <dbReference type="NCBI Taxonomy" id="1035514"/>
    <lineage>
        <taxon>Eukaryota</taxon>
        <taxon>Sar</taxon>
        <taxon>Alveolata</taxon>
        <taxon>Apicomplexa</taxon>
        <taxon>Aconoidasida</taxon>
        <taxon>Haemosporida</taxon>
        <taxon>Plasmodiidae</taxon>
        <taxon>Plasmodium</taxon>
        <taxon>Plasmodium (Plasmodium)</taxon>
    </lineage>
</organism>
<feature type="compositionally biased region" description="Polar residues" evidence="1">
    <location>
        <begin position="264"/>
        <end position="289"/>
    </location>
</feature>
<name>A0A0J9U0J2_PLAVI</name>
<proteinExistence type="predicted"/>
<feature type="compositionally biased region" description="Basic and acidic residues" evidence="1">
    <location>
        <begin position="291"/>
        <end position="307"/>
    </location>
</feature>
<dbReference type="OrthoDB" id="10574088at2759"/>
<dbReference type="Pfam" id="PF05795">
    <property type="entry name" value="Plasmodium_Vir"/>
    <property type="match status" value="1"/>
</dbReference>
<evidence type="ECO:0000313" key="3">
    <source>
        <dbReference type="Proteomes" id="UP000053239"/>
    </source>
</evidence>
<reference evidence="2 3" key="1">
    <citation type="submission" date="2011-09" db="EMBL/GenBank/DDBJ databases">
        <title>The Genome Sequence of Plasmodium vivax North Korean.</title>
        <authorList>
            <consortium name="The Broad Institute Genome Sequencing Platform"/>
            <consortium name="The Broad Institute Genome Sequencing Center for Infectious Disease"/>
            <person name="Neafsey D."/>
            <person name="Carlton J."/>
            <person name="Barnwell J."/>
            <person name="Collins W."/>
            <person name="Escalante A."/>
            <person name="Mullikin J."/>
            <person name="Saul A."/>
            <person name="Guigo R."/>
            <person name="Camara F."/>
            <person name="Young S.K."/>
            <person name="Zeng Q."/>
            <person name="Gargeya S."/>
            <person name="Fitzgerald M."/>
            <person name="Haas B."/>
            <person name="Abouelleil A."/>
            <person name="Alvarado L."/>
            <person name="Arachchi H.M."/>
            <person name="Berlin A."/>
            <person name="Brown A."/>
            <person name="Chapman S.B."/>
            <person name="Chen Z."/>
            <person name="Dunbar C."/>
            <person name="Freedman E."/>
            <person name="Gearin G."/>
            <person name="Gellesch M."/>
            <person name="Goldberg J."/>
            <person name="Griggs A."/>
            <person name="Gujja S."/>
            <person name="Heiman D."/>
            <person name="Howarth C."/>
            <person name="Larson L."/>
            <person name="Lui A."/>
            <person name="MacDonald P.J.P."/>
            <person name="Montmayeur A."/>
            <person name="Murphy C."/>
            <person name="Neiman D."/>
            <person name="Pearson M."/>
            <person name="Priest M."/>
            <person name="Roberts A."/>
            <person name="Saif S."/>
            <person name="Shea T."/>
            <person name="Shenoy N."/>
            <person name="Sisk P."/>
            <person name="Stolte C."/>
            <person name="Sykes S."/>
            <person name="Wortman J."/>
            <person name="Nusbaum C."/>
            <person name="Birren B."/>
        </authorList>
    </citation>
    <scope>NUCLEOTIDE SEQUENCE [LARGE SCALE GENOMIC DNA]</scope>
    <source>
        <strain evidence="2 3">North Korean</strain>
    </source>
</reference>
<protein>
    <submittedName>
        <fullName evidence="2">Uncharacterized protein</fullName>
    </submittedName>
</protein>